<gene>
    <name evidence="2" type="ORF">KGM_206390</name>
</gene>
<dbReference type="AlphaFoldDB" id="A0A212EJ43"/>
<evidence type="ECO:0000256" key="1">
    <source>
        <dbReference type="SAM" id="MobiDB-lite"/>
    </source>
</evidence>
<feature type="region of interest" description="Disordered" evidence="1">
    <location>
        <begin position="1"/>
        <end position="25"/>
    </location>
</feature>
<proteinExistence type="predicted"/>
<dbReference type="KEGG" id="dpl:KGM_206390"/>
<keyword evidence="3" id="KW-1185">Reference proteome</keyword>
<dbReference type="Proteomes" id="UP000007151">
    <property type="component" value="Unassembled WGS sequence"/>
</dbReference>
<dbReference type="EMBL" id="AGBW02014532">
    <property type="protein sequence ID" value="OWR41504.1"/>
    <property type="molecule type" value="Genomic_DNA"/>
</dbReference>
<protein>
    <submittedName>
        <fullName evidence="2">Uncharacterized protein</fullName>
    </submittedName>
</protein>
<dbReference type="InParanoid" id="A0A212EJ43"/>
<name>A0A212EJ43_DANPL</name>
<evidence type="ECO:0000313" key="2">
    <source>
        <dbReference type="EMBL" id="OWR41504.1"/>
    </source>
</evidence>
<reference evidence="2 3" key="1">
    <citation type="journal article" date="2011" name="Cell">
        <title>The monarch butterfly genome yields insights into long-distance migration.</title>
        <authorList>
            <person name="Zhan S."/>
            <person name="Merlin C."/>
            <person name="Boore J.L."/>
            <person name="Reppert S.M."/>
        </authorList>
    </citation>
    <scope>NUCLEOTIDE SEQUENCE [LARGE SCALE GENOMIC DNA]</scope>
    <source>
        <strain evidence="2">F-2</strain>
    </source>
</reference>
<evidence type="ECO:0000313" key="3">
    <source>
        <dbReference type="Proteomes" id="UP000007151"/>
    </source>
</evidence>
<organism evidence="2 3">
    <name type="scientific">Danaus plexippus plexippus</name>
    <dbReference type="NCBI Taxonomy" id="278856"/>
    <lineage>
        <taxon>Eukaryota</taxon>
        <taxon>Metazoa</taxon>
        <taxon>Ecdysozoa</taxon>
        <taxon>Arthropoda</taxon>
        <taxon>Hexapoda</taxon>
        <taxon>Insecta</taxon>
        <taxon>Pterygota</taxon>
        <taxon>Neoptera</taxon>
        <taxon>Endopterygota</taxon>
        <taxon>Lepidoptera</taxon>
        <taxon>Glossata</taxon>
        <taxon>Ditrysia</taxon>
        <taxon>Papilionoidea</taxon>
        <taxon>Nymphalidae</taxon>
        <taxon>Danainae</taxon>
        <taxon>Danaini</taxon>
        <taxon>Danaina</taxon>
        <taxon>Danaus</taxon>
        <taxon>Danaus</taxon>
    </lineage>
</organism>
<sequence>METRVVGRSPQRPTDNCPLTPPTFTYRHDDDRAVATARFAVRAIKELGQRNAAKLRKYELRSEHNAADSGQT</sequence>
<comment type="caution">
    <text evidence="2">The sequence shown here is derived from an EMBL/GenBank/DDBJ whole genome shotgun (WGS) entry which is preliminary data.</text>
</comment>
<accession>A0A212EJ43</accession>